<evidence type="ECO:0000256" key="1">
    <source>
        <dbReference type="SAM" id="Phobius"/>
    </source>
</evidence>
<protein>
    <submittedName>
        <fullName evidence="2">Uncharacterized protein</fullName>
    </submittedName>
</protein>
<keyword evidence="1" id="KW-1133">Transmembrane helix</keyword>
<dbReference type="AlphaFoldDB" id="A0A8G1RHM1"/>
<keyword evidence="1" id="KW-0812">Transmembrane</keyword>
<feature type="transmembrane region" description="Helical" evidence="1">
    <location>
        <begin position="67"/>
        <end position="84"/>
    </location>
</feature>
<organism evidence="2 3">
    <name type="scientific">Aspergillus fijiensis CBS 313.89</name>
    <dbReference type="NCBI Taxonomy" id="1448319"/>
    <lineage>
        <taxon>Eukaryota</taxon>
        <taxon>Fungi</taxon>
        <taxon>Dikarya</taxon>
        <taxon>Ascomycota</taxon>
        <taxon>Pezizomycotina</taxon>
        <taxon>Eurotiomycetes</taxon>
        <taxon>Eurotiomycetidae</taxon>
        <taxon>Eurotiales</taxon>
        <taxon>Aspergillaceae</taxon>
        <taxon>Aspergillus</taxon>
    </lineage>
</organism>
<keyword evidence="3" id="KW-1185">Reference proteome</keyword>
<name>A0A8G1RHM1_9EURO</name>
<feature type="transmembrane region" description="Helical" evidence="1">
    <location>
        <begin position="28"/>
        <end position="47"/>
    </location>
</feature>
<gene>
    <name evidence="2" type="ORF">BO72DRAFT_255261</name>
</gene>
<evidence type="ECO:0000313" key="2">
    <source>
        <dbReference type="EMBL" id="RAK72868.1"/>
    </source>
</evidence>
<dbReference type="VEuPathDB" id="FungiDB:BO72DRAFT_255261"/>
<keyword evidence="1" id="KW-0472">Membrane</keyword>
<dbReference type="GeneID" id="63857409"/>
<accession>A0A8G1RHM1</accession>
<sequence length="102" mass="11492">MVGELNRLRICIPSACHFLSFPDPFLPLAASITSIFNVQHLALSILYGMYSTVSYNTYIPPPRSSKVHCTISIGLIFIFSYPSIPNYASLRTFFVESHLMML</sequence>
<dbReference type="RefSeq" id="XP_040796878.1">
    <property type="nucleotide sequence ID" value="XM_040940076.1"/>
</dbReference>
<reference evidence="2 3" key="1">
    <citation type="submission" date="2018-02" db="EMBL/GenBank/DDBJ databases">
        <title>The genomes of Aspergillus section Nigri reveals drivers in fungal speciation.</title>
        <authorList>
            <consortium name="DOE Joint Genome Institute"/>
            <person name="Vesth T.C."/>
            <person name="Nybo J."/>
            <person name="Theobald S."/>
            <person name="Brandl J."/>
            <person name="Frisvad J.C."/>
            <person name="Nielsen K.F."/>
            <person name="Lyhne E.K."/>
            <person name="Kogle M.E."/>
            <person name="Kuo A."/>
            <person name="Riley R."/>
            <person name="Clum A."/>
            <person name="Nolan M."/>
            <person name="Lipzen A."/>
            <person name="Salamov A."/>
            <person name="Henrissat B."/>
            <person name="Wiebenga A."/>
            <person name="De vries R.P."/>
            <person name="Grigoriev I.V."/>
            <person name="Mortensen U.H."/>
            <person name="Andersen M.R."/>
            <person name="Baker S.E."/>
        </authorList>
    </citation>
    <scope>NUCLEOTIDE SEQUENCE [LARGE SCALE GENOMIC DNA]</scope>
    <source>
        <strain evidence="2 3">CBS 313.89</strain>
    </source>
</reference>
<dbReference type="EMBL" id="KZ824687">
    <property type="protein sequence ID" value="RAK72868.1"/>
    <property type="molecule type" value="Genomic_DNA"/>
</dbReference>
<dbReference type="Proteomes" id="UP000249789">
    <property type="component" value="Unassembled WGS sequence"/>
</dbReference>
<proteinExistence type="predicted"/>
<evidence type="ECO:0000313" key="3">
    <source>
        <dbReference type="Proteomes" id="UP000249789"/>
    </source>
</evidence>